<dbReference type="InterPro" id="IPR004143">
    <property type="entry name" value="BPL_LPL_catalytic"/>
</dbReference>
<evidence type="ECO:0000256" key="1">
    <source>
        <dbReference type="ARBA" id="ARBA00022598"/>
    </source>
</evidence>
<feature type="domain" description="BPL/LPL catalytic" evidence="3">
    <location>
        <begin position="1"/>
        <end position="188"/>
    </location>
</feature>
<evidence type="ECO:0000256" key="2">
    <source>
        <dbReference type="SAM" id="MobiDB-lite"/>
    </source>
</evidence>
<sequence>MMPSRTGLTWIDHVSSTQDVVLDHSTDLDHGAAAGTDDQRAGRGRNGRIWEAQPGQSVAVSTLLRPSRLDPPLPAQRWPWITLSVAAAVVEVVRGWGVPASVKWPNDVMIYDDDGTGRKLAGILAQVTPDASGVVLGIGLNRDFSAGHRPSELAVALSDWTAPGELPDSPRLAETLRGTVLDAVDHLARSPNPVARVRPVMHTLGQRVRAELPGGVTLVGTASGLGESGTLLIEVEQVSAPEFDNASKSSATIDERAGIRGKIVTGETYEVSAADVVHLRPQHPPVVSERVEGAAHKTNMYDQNKGHRAGE</sequence>
<dbReference type="Gene3D" id="2.30.30.100">
    <property type="match status" value="1"/>
</dbReference>
<evidence type="ECO:0000313" key="4">
    <source>
        <dbReference type="EMBL" id="WFP17461.1"/>
    </source>
</evidence>
<dbReference type="Pfam" id="PF03099">
    <property type="entry name" value="BPL_LplA_LipB"/>
    <property type="match status" value="1"/>
</dbReference>
<feature type="region of interest" description="Disordered" evidence="2">
    <location>
        <begin position="291"/>
        <end position="311"/>
    </location>
</feature>
<dbReference type="PANTHER" id="PTHR12835">
    <property type="entry name" value="BIOTIN PROTEIN LIGASE"/>
    <property type="match status" value="1"/>
</dbReference>
<organism evidence="4 5">
    <name type="scientific">Citricoccus muralis</name>
    <dbReference type="NCBI Taxonomy" id="169134"/>
    <lineage>
        <taxon>Bacteria</taxon>
        <taxon>Bacillati</taxon>
        <taxon>Actinomycetota</taxon>
        <taxon>Actinomycetes</taxon>
        <taxon>Micrococcales</taxon>
        <taxon>Micrococcaceae</taxon>
        <taxon>Citricoccus</taxon>
    </lineage>
</organism>
<dbReference type="Gene3D" id="3.30.930.10">
    <property type="entry name" value="Bira Bifunctional Protein, Domain 2"/>
    <property type="match status" value="1"/>
</dbReference>
<dbReference type="InterPro" id="IPR004408">
    <property type="entry name" value="Biotin_CoA_COase_ligase"/>
</dbReference>
<dbReference type="NCBIfam" id="TIGR00121">
    <property type="entry name" value="birA_ligase"/>
    <property type="match status" value="1"/>
</dbReference>
<dbReference type="InterPro" id="IPR045864">
    <property type="entry name" value="aa-tRNA-synth_II/BPL/LPL"/>
</dbReference>
<dbReference type="EMBL" id="CP121252">
    <property type="protein sequence ID" value="WFP17461.1"/>
    <property type="molecule type" value="Genomic_DNA"/>
</dbReference>
<dbReference type="Proteomes" id="UP001219037">
    <property type="component" value="Chromosome"/>
</dbReference>
<dbReference type="PANTHER" id="PTHR12835:SF5">
    <property type="entry name" value="BIOTIN--PROTEIN LIGASE"/>
    <property type="match status" value="1"/>
</dbReference>
<keyword evidence="1 4" id="KW-0436">Ligase</keyword>
<accession>A0ABY8H8V7</accession>
<dbReference type="SUPFAM" id="SSF55681">
    <property type="entry name" value="Class II aaRS and biotin synthetases"/>
    <property type="match status" value="1"/>
</dbReference>
<dbReference type="PROSITE" id="PS51733">
    <property type="entry name" value="BPL_LPL_CATALYTIC"/>
    <property type="match status" value="1"/>
</dbReference>
<dbReference type="GO" id="GO:0004077">
    <property type="term" value="F:biotin--[biotin carboxyl-carrier protein] ligase activity"/>
    <property type="evidence" value="ECO:0007669"/>
    <property type="project" value="UniProtKB-EC"/>
</dbReference>
<protein>
    <submittedName>
        <fullName evidence="4">Biotin--[acetyl-CoA-carboxylase] ligase</fullName>
        <ecNumber evidence="4">6.3.4.15</ecNumber>
    </submittedName>
</protein>
<name>A0ABY8H8V7_9MICC</name>
<proteinExistence type="predicted"/>
<dbReference type="EC" id="6.3.4.15" evidence="4"/>
<evidence type="ECO:0000259" key="3">
    <source>
        <dbReference type="PROSITE" id="PS51733"/>
    </source>
</evidence>
<keyword evidence="5" id="KW-1185">Reference proteome</keyword>
<dbReference type="RefSeq" id="WP_278158981.1">
    <property type="nucleotide sequence ID" value="NZ_CP121252.1"/>
</dbReference>
<evidence type="ECO:0000313" key="5">
    <source>
        <dbReference type="Proteomes" id="UP001219037"/>
    </source>
</evidence>
<gene>
    <name evidence="4" type="ORF">P8192_04975</name>
</gene>
<reference evidence="4 5" key="1">
    <citation type="submission" date="2023-04" db="EMBL/GenBank/DDBJ databases">
        <title>Funneling lignin-derived compounds into biodiesel using alkali-halophilic Citricoccus sp. P2.</title>
        <authorList>
            <person name="Luo C.-B."/>
        </authorList>
    </citation>
    <scope>NUCLEOTIDE SEQUENCE [LARGE SCALE GENOMIC DNA]</scope>
    <source>
        <strain evidence="4 5">P2</strain>
    </source>
</reference>